<dbReference type="EMBL" id="CP076724">
    <property type="protein sequence ID" value="QWV95824.1"/>
    <property type="molecule type" value="Genomic_DNA"/>
</dbReference>
<evidence type="ECO:0000256" key="3">
    <source>
        <dbReference type="SAM" id="SignalP"/>
    </source>
</evidence>
<evidence type="ECO:0000259" key="4">
    <source>
        <dbReference type="Pfam" id="PF07705"/>
    </source>
</evidence>
<proteinExistence type="predicted"/>
<evidence type="ECO:0000259" key="5">
    <source>
        <dbReference type="Pfam" id="PF15780"/>
    </source>
</evidence>
<dbReference type="InterPro" id="IPR011635">
    <property type="entry name" value="CARDB"/>
</dbReference>
<evidence type="ECO:0000313" key="6">
    <source>
        <dbReference type="EMBL" id="QWV95824.1"/>
    </source>
</evidence>
<feature type="domain" description="CARDB" evidence="4">
    <location>
        <begin position="472"/>
        <end position="571"/>
    </location>
</feature>
<keyword evidence="7" id="KW-1185">Reference proteome</keyword>
<feature type="chain" id="PRO_5047388460" evidence="3">
    <location>
        <begin position="28"/>
        <end position="576"/>
    </location>
</feature>
<dbReference type="Pfam" id="PF07705">
    <property type="entry name" value="CARDB"/>
    <property type="match status" value="1"/>
</dbReference>
<dbReference type="Pfam" id="PF15780">
    <property type="entry name" value="ASH"/>
    <property type="match status" value="1"/>
</dbReference>
<feature type="domain" description="Abnormal spindle-like microcephaly-associated protein ASH" evidence="5">
    <location>
        <begin position="366"/>
        <end position="445"/>
    </location>
</feature>
<protein>
    <submittedName>
        <fullName evidence="6">Choice-of-anchor D domain-containing protein</fullName>
    </submittedName>
</protein>
<evidence type="ECO:0000313" key="7">
    <source>
        <dbReference type="Proteomes" id="UP000683493"/>
    </source>
</evidence>
<dbReference type="Proteomes" id="UP000683493">
    <property type="component" value="Chromosome"/>
</dbReference>
<organism evidence="6 7">
    <name type="scientific">Geomonas diazotrophica</name>
    <dbReference type="NCBI Taxonomy" id="2843197"/>
    <lineage>
        <taxon>Bacteria</taxon>
        <taxon>Pseudomonadati</taxon>
        <taxon>Thermodesulfobacteriota</taxon>
        <taxon>Desulfuromonadia</taxon>
        <taxon>Geobacterales</taxon>
        <taxon>Geobacteraceae</taxon>
        <taxon>Geomonas</taxon>
    </lineage>
</organism>
<accession>A0ABX8JBN1</accession>
<keyword evidence="2" id="KW-0963">Cytoplasm</keyword>
<gene>
    <name evidence="6" type="ORF">KP005_10495</name>
</gene>
<keyword evidence="3" id="KW-0732">Signal</keyword>
<evidence type="ECO:0000256" key="2">
    <source>
        <dbReference type="ARBA" id="ARBA00022490"/>
    </source>
</evidence>
<sequence>MRRPSTAFCSLVVISLLATLFTLPVYAQPPADKVPVAQGPLKRVNPYFSTQATLYSDDSVLQRADINGPPKPPYGYHIRATISLPAPMPAAGVNALTEVPAFRWVFGCSAVSGSMIAGYYDRTGYPNIYTGPTGGGVVPLAEDTAWGEWTDKTGDVYPNNPLIGSHMGVDGRTTRGSIDDYWISYLSSLKDPYLSGGWTQHTWGDSVGDYMKTSQSAYNNVDGSTSFYYIDAATPLTCAAMEGYREASLDGTYGRKLFYEARGYTVTDCYTQMTDNVHAGGFSYAQYKGEIDAGRPVFLNLEGHSIVGVGYEDPNTVHIHDTWDNSAHNMTWGGSYSGMALWGVSIVNLASTAGTPNISVLPSPYDFGSRGLNTTTTQAFTVANTGTAPLAVGALSLSGAADFKIATDNCSGVTVSPSANCTVQVSFTPNSEGAQSATLAIPSDDPDGTATVSITGRGVNLLPDLYGAWSKVNKTQKRGSYTVSGTLTTFNAGTANASGVTVNVYLSTDPAPSGDDTLIGTYKFNSIAAGASRATSIRYSTGSTDPGNLYLIGVIDPANTITESKESNNTAVGDIP</sequence>
<name>A0ABX8JBN1_9BACT</name>
<reference evidence="6 7" key="1">
    <citation type="submission" date="2021-06" db="EMBL/GenBank/DDBJ databases">
        <title>Gemonas diversity in paddy soil.</title>
        <authorList>
            <person name="Liu G."/>
        </authorList>
    </citation>
    <scope>NUCLEOTIDE SEQUENCE [LARGE SCALE GENOMIC DNA]</scope>
    <source>
        <strain evidence="6 7">RG29</strain>
    </source>
</reference>
<dbReference type="NCBIfam" id="NF012200">
    <property type="entry name" value="choice_anch_D"/>
    <property type="match status" value="1"/>
</dbReference>
<comment type="subcellular location">
    <subcellularLocation>
        <location evidence="1">Cytoplasm</location>
    </subcellularLocation>
</comment>
<dbReference type="InterPro" id="IPR031549">
    <property type="entry name" value="ASH"/>
</dbReference>
<evidence type="ECO:0000256" key="1">
    <source>
        <dbReference type="ARBA" id="ARBA00004496"/>
    </source>
</evidence>
<feature type="signal peptide" evidence="3">
    <location>
        <begin position="1"/>
        <end position="27"/>
    </location>
</feature>